<gene>
    <name evidence="1" type="ORF">AQJ64_38145</name>
</gene>
<comment type="caution">
    <text evidence="1">The sequence shown here is derived from an EMBL/GenBank/DDBJ whole genome shotgun (WGS) entry which is preliminary data.</text>
</comment>
<dbReference type="STRING" id="1943.AQJ64_38145"/>
<evidence type="ECO:0000313" key="1">
    <source>
        <dbReference type="EMBL" id="KUN76385.1"/>
    </source>
</evidence>
<keyword evidence="2" id="KW-1185">Reference proteome</keyword>
<dbReference type="Proteomes" id="UP000052982">
    <property type="component" value="Unassembled WGS sequence"/>
</dbReference>
<evidence type="ECO:0000313" key="2">
    <source>
        <dbReference type="Proteomes" id="UP000052982"/>
    </source>
</evidence>
<proteinExistence type="predicted"/>
<dbReference type="AlphaFoldDB" id="A0A101SLG4"/>
<organism evidence="1 2">
    <name type="scientific">Streptomyces griseoruber</name>
    <dbReference type="NCBI Taxonomy" id="1943"/>
    <lineage>
        <taxon>Bacteria</taxon>
        <taxon>Bacillati</taxon>
        <taxon>Actinomycetota</taxon>
        <taxon>Actinomycetes</taxon>
        <taxon>Kitasatosporales</taxon>
        <taxon>Streptomycetaceae</taxon>
        <taxon>Streptomyces</taxon>
    </lineage>
</organism>
<dbReference type="RefSeq" id="WP_055637103.1">
    <property type="nucleotide sequence ID" value="NZ_JBIRRP010000019.1"/>
</dbReference>
<dbReference type="EMBL" id="LMWW01000066">
    <property type="protein sequence ID" value="KUN76385.1"/>
    <property type="molecule type" value="Genomic_DNA"/>
</dbReference>
<reference evidence="1 2" key="1">
    <citation type="submission" date="2015-10" db="EMBL/GenBank/DDBJ databases">
        <title>Draft genome sequence of Streptomyces griseoruber DSM 40281, type strain for the species Streptomyces griseoruber.</title>
        <authorList>
            <person name="Ruckert C."/>
            <person name="Winkler A."/>
            <person name="Kalinowski J."/>
            <person name="Kampfer P."/>
            <person name="Glaeser S."/>
        </authorList>
    </citation>
    <scope>NUCLEOTIDE SEQUENCE [LARGE SCALE GENOMIC DNA]</scope>
    <source>
        <strain evidence="1 2">DSM 40281</strain>
    </source>
</reference>
<accession>A0A101SLG4</accession>
<protein>
    <submittedName>
        <fullName evidence="1">Uncharacterized protein</fullName>
    </submittedName>
</protein>
<dbReference type="OrthoDB" id="8657320at2"/>
<sequence length="116" mass="12750">MITYDGPGDVVLLIDTEDPAEAERLAPRLRRAAEHRAELERRAVEAVVRRFSVEPPTAEDLAEAAADLVLNTMVVDGDGEVVLHFTDSCGKHLLDGYWPAVRLDERDAVVDVTVEA</sequence>
<name>A0A101SLG4_9ACTN</name>